<keyword evidence="4 11" id="KW-0963">Cytoplasm</keyword>
<dbReference type="SUPFAM" id="SSF56266">
    <property type="entry name" value="DmpA/ArgJ-like"/>
    <property type="match status" value="1"/>
</dbReference>
<comment type="function">
    <text evidence="11">Catalyzes two activities which are involved in the cyclic version of arginine biosynthesis: the synthesis of N-acetylglutamate from glutamate and acetyl-CoA as the acetyl donor, and of ornithine by transacetylation between N(2)-acetylornithine and glutamate.</text>
</comment>
<evidence type="ECO:0000313" key="13">
    <source>
        <dbReference type="Proteomes" id="UP000449969"/>
    </source>
</evidence>
<comment type="subunit">
    <text evidence="3 11">Heterotetramer of two alpha and two beta chains.</text>
</comment>
<keyword evidence="5 11" id="KW-0055">Arginine biosynthesis</keyword>
<keyword evidence="8 11" id="KW-0068">Autocatalytic cleavage</keyword>
<dbReference type="HAMAP" id="MF_01106">
    <property type="entry name" value="ArgJ"/>
    <property type="match status" value="1"/>
</dbReference>
<comment type="pathway">
    <text evidence="11">Amino-acid biosynthesis; L-arginine biosynthesis; N(2)-acetyl-L-ornithine from L-glutamate: step 1/4.</text>
</comment>
<dbReference type="Gene3D" id="3.10.20.340">
    <property type="entry name" value="ArgJ beta chain, C-terminal domain"/>
    <property type="match status" value="1"/>
</dbReference>
<evidence type="ECO:0000256" key="2">
    <source>
        <dbReference type="ARBA" id="ARBA00006774"/>
    </source>
</evidence>
<dbReference type="InterPro" id="IPR042195">
    <property type="entry name" value="ArgJ_beta_C"/>
</dbReference>
<keyword evidence="6 11" id="KW-0028">Amino-acid biosynthesis</keyword>
<dbReference type="PANTHER" id="PTHR23100">
    <property type="entry name" value="ARGININE BIOSYNTHESIS BIFUNCTIONAL PROTEIN ARGJ"/>
    <property type="match status" value="1"/>
</dbReference>
<dbReference type="EMBL" id="WQNE01000046">
    <property type="protein sequence ID" value="MVT78144.1"/>
    <property type="molecule type" value="Genomic_DNA"/>
</dbReference>
<keyword evidence="7 11" id="KW-0808">Transferase</keyword>
<name>A0A844TQT1_9BRAD</name>
<proteinExistence type="inferred from homology"/>
<feature type="binding site" evidence="11">
    <location>
        <position position="184"/>
    </location>
    <ligand>
        <name>substrate</name>
    </ligand>
</feature>
<gene>
    <name evidence="11 12" type="primary">argJ</name>
    <name evidence="12" type="ORF">GPL20_34735</name>
</gene>
<dbReference type="InterPro" id="IPR002813">
    <property type="entry name" value="Arg_biosynth_ArgJ"/>
</dbReference>
<dbReference type="GO" id="GO:0004358">
    <property type="term" value="F:L-glutamate N-acetyltransferase activity, acting on acetyl-L-ornithine as donor"/>
    <property type="evidence" value="ECO:0007669"/>
    <property type="project" value="UniProtKB-UniRule"/>
</dbReference>
<dbReference type="GO" id="GO:0005737">
    <property type="term" value="C:cytoplasm"/>
    <property type="evidence" value="ECO:0007669"/>
    <property type="project" value="UniProtKB-SubCell"/>
</dbReference>
<evidence type="ECO:0000256" key="8">
    <source>
        <dbReference type="ARBA" id="ARBA00022813"/>
    </source>
</evidence>
<feature type="binding site" evidence="11">
    <location>
        <position position="195"/>
    </location>
    <ligand>
        <name>substrate</name>
    </ligand>
</feature>
<comment type="catalytic activity">
    <reaction evidence="11">
        <text>L-glutamate + acetyl-CoA = N-acetyl-L-glutamate + CoA + H(+)</text>
        <dbReference type="Rhea" id="RHEA:24292"/>
        <dbReference type="ChEBI" id="CHEBI:15378"/>
        <dbReference type="ChEBI" id="CHEBI:29985"/>
        <dbReference type="ChEBI" id="CHEBI:44337"/>
        <dbReference type="ChEBI" id="CHEBI:57287"/>
        <dbReference type="ChEBI" id="CHEBI:57288"/>
        <dbReference type="EC" id="2.3.1.1"/>
    </reaction>
</comment>
<dbReference type="InterPro" id="IPR016117">
    <property type="entry name" value="ArgJ-like_dom_sf"/>
</dbReference>
<dbReference type="GO" id="GO:0004042">
    <property type="term" value="F:L-glutamate N-acetyltransferase activity"/>
    <property type="evidence" value="ECO:0007669"/>
    <property type="project" value="UniProtKB-UniRule"/>
</dbReference>
<feature type="site" description="Cleavage; by autolysis" evidence="11">
    <location>
        <begin position="194"/>
        <end position="195"/>
    </location>
</feature>
<reference evidence="12 13" key="1">
    <citation type="submission" date="2019-12" db="EMBL/GenBank/DDBJ databases">
        <title>Draft genome sequences Bradyrhizobium cajani AMBPC1010, Bradyrhizobium pachyrhizi AMBPC1040 and Bradyrhizobium yuanmingense ALSPC3051, three plant growth promoting strains isolated from nodules of Cajanus cajan L. in Dominican Republic.</title>
        <authorList>
            <person name="Flores-Felix J.D."/>
            <person name="Araujo J."/>
            <person name="Diaz-Alcantara C."/>
            <person name="Gonzalez-Andres F."/>
            <person name="Velazquez E."/>
        </authorList>
    </citation>
    <scope>NUCLEOTIDE SEQUENCE [LARGE SCALE GENOMIC DNA]</scope>
    <source>
        <strain evidence="12 13">1010</strain>
    </source>
</reference>
<dbReference type="Gene3D" id="3.60.70.12">
    <property type="entry name" value="L-amino peptidase D-ALA esterase/amidase"/>
    <property type="match status" value="1"/>
</dbReference>
<sequence>MSSSVSPLAPKHVPEMPVIAGVRLATAEAGIRYKNRTDVLLAVMDKGTAVAGVFTKSKCPSAPVEWCRAKLKGGKARALVVNSGNANAFTGKTGRASTALTAKIAAKAVGCSESEIFLASTGVIGEPLDATKFDGVLGRLAETAEPGDYLAAAKAIMTTDTFPKVATATVKLGKAKVTINGMAKGAGMIAPDMATMLSFIFTDAPIAPAALQALLKSGVEDTFNAVTIDGDTSTSDTLLAFATGAAAEHGAPKISRASDPRLKAFVKAFNQILANLSEQVARDGEGARKLVEITVEGAKTKASARKIAMSIANSPLVKTAIAGEDANWGRVVMAVGKAGEPADRDKLSISFNGIRVAKSGARDPSYDEAQVSDAMKAPEIAIKVSLGLGRGRDRVLTCDLTKEYVAINGDYRS</sequence>
<evidence type="ECO:0000256" key="7">
    <source>
        <dbReference type="ARBA" id="ARBA00022679"/>
    </source>
</evidence>
<keyword evidence="13" id="KW-1185">Reference proteome</keyword>
<comment type="pathway">
    <text evidence="11">Amino-acid biosynthesis; L-arginine biosynthesis; L-ornithine and N-acetyl-L-glutamate from L-glutamate and N(2)-acetyl-L-ornithine (cyclic): step 1/1.</text>
</comment>
<dbReference type="UniPathway" id="UPA00068">
    <property type="reaction ID" value="UER00106"/>
</dbReference>
<dbReference type="FunFam" id="3.10.20.340:FF:000003">
    <property type="entry name" value="Arginine biosynthesis bifunctional protein ArgJ"/>
    <property type="match status" value="1"/>
</dbReference>
<dbReference type="EC" id="2.3.1.35" evidence="11"/>
<evidence type="ECO:0000256" key="6">
    <source>
        <dbReference type="ARBA" id="ARBA00022605"/>
    </source>
</evidence>
<evidence type="ECO:0000256" key="3">
    <source>
        <dbReference type="ARBA" id="ARBA00011475"/>
    </source>
</evidence>
<feature type="binding site" evidence="11">
    <location>
        <position position="158"/>
    </location>
    <ligand>
        <name>substrate</name>
    </ligand>
</feature>
<dbReference type="FunFam" id="3.60.70.12:FF:000001">
    <property type="entry name" value="Arginine biosynthesis bifunctional protein ArgJ, chloroplastic"/>
    <property type="match status" value="1"/>
</dbReference>
<evidence type="ECO:0000256" key="10">
    <source>
        <dbReference type="ARBA" id="ARBA00023315"/>
    </source>
</evidence>
<comment type="subcellular location">
    <subcellularLocation>
        <location evidence="1 11">Cytoplasm</location>
    </subcellularLocation>
</comment>
<evidence type="ECO:0000256" key="4">
    <source>
        <dbReference type="ARBA" id="ARBA00022490"/>
    </source>
</evidence>
<dbReference type="RefSeq" id="WP_157336612.1">
    <property type="nucleotide sequence ID" value="NZ_JANADL010000013.1"/>
</dbReference>
<dbReference type="Pfam" id="PF01960">
    <property type="entry name" value="ArgJ"/>
    <property type="match status" value="1"/>
</dbReference>
<comment type="caution">
    <text evidence="12">The sequence shown here is derived from an EMBL/GenBank/DDBJ whole genome shotgun (WGS) entry which is preliminary data.</text>
</comment>
<evidence type="ECO:0000256" key="1">
    <source>
        <dbReference type="ARBA" id="ARBA00004496"/>
    </source>
</evidence>
<feature type="chain" id="PRO_5033174781" description="Arginine biosynthesis bifunctional protein ArgJ beta chain" evidence="11">
    <location>
        <begin position="195"/>
        <end position="413"/>
    </location>
</feature>
<feature type="site" description="Involved in the stabilization of negative charge on the oxyanion by the formation of the oxyanion hole" evidence="11">
    <location>
        <position position="122"/>
    </location>
</feature>
<organism evidence="12 13">
    <name type="scientific">Bradyrhizobium cajani</name>
    <dbReference type="NCBI Taxonomy" id="1928661"/>
    <lineage>
        <taxon>Bacteria</taxon>
        <taxon>Pseudomonadati</taxon>
        <taxon>Pseudomonadota</taxon>
        <taxon>Alphaproteobacteria</taxon>
        <taxon>Hyphomicrobiales</taxon>
        <taxon>Nitrobacteraceae</taxon>
        <taxon>Bradyrhizobium</taxon>
    </lineage>
</organism>
<feature type="binding site" evidence="11">
    <location>
        <position position="408"/>
    </location>
    <ligand>
        <name>substrate</name>
    </ligand>
</feature>
<feature type="binding site" evidence="11">
    <location>
        <position position="285"/>
    </location>
    <ligand>
        <name>substrate</name>
    </ligand>
</feature>
<keyword evidence="10 11" id="KW-0012">Acyltransferase</keyword>
<dbReference type="OrthoDB" id="9804242at2"/>
<protein>
    <recommendedName>
        <fullName evidence="11">Arginine biosynthesis bifunctional protein ArgJ</fullName>
    </recommendedName>
    <domain>
        <recommendedName>
            <fullName evidence="11">Glutamate N-acetyltransferase</fullName>
            <ecNumber evidence="11">2.3.1.35</ecNumber>
        </recommendedName>
        <alternativeName>
            <fullName evidence="11">Ornithine acetyltransferase</fullName>
            <shortName evidence="11">OATase</shortName>
        </alternativeName>
        <alternativeName>
            <fullName evidence="11">Ornithine transacetylase</fullName>
        </alternativeName>
    </domain>
    <domain>
        <recommendedName>
            <fullName evidence="11">Amino-acid acetyltransferase</fullName>
            <ecNumber evidence="11">2.3.1.1</ecNumber>
        </recommendedName>
        <alternativeName>
            <fullName evidence="11">N-acetylglutamate synthase</fullName>
            <shortName evidence="11">AGSase</shortName>
        </alternativeName>
    </domain>
    <component>
        <recommendedName>
            <fullName evidence="11">Arginine biosynthesis bifunctional protein ArgJ alpha chain</fullName>
        </recommendedName>
    </component>
    <component>
        <recommendedName>
            <fullName evidence="11">Arginine biosynthesis bifunctional protein ArgJ beta chain</fullName>
        </recommendedName>
    </component>
</protein>
<dbReference type="PANTHER" id="PTHR23100:SF0">
    <property type="entry name" value="ARGININE BIOSYNTHESIS BIFUNCTIONAL PROTEIN ARGJ, MITOCHONDRIAL"/>
    <property type="match status" value="1"/>
</dbReference>
<feature type="binding site" evidence="11">
    <location>
        <position position="413"/>
    </location>
    <ligand>
        <name>substrate</name>
    </ligand>
</feature>
<feature type="chain" id="PRO_5033174780" description="Arginine biosynthesis bifunctional protein ArgJ alpha chain" evidence="11">
    <location>
        <begin position="1"/>
        <end position="194"/>
    </location>
</feature>
<evidence type="ECO:0000313" key="12">
    <source>
        <dbReference type="EMBL" id="MVT78144.1"/>
    </source>
</evidence>
<feature type="active site" description="Nucleophile" evidence="11">
    <location>
        <position position="195"/>
    </location>
</feature>
<evidence type="ECO:0000256" key="5">
    <source>
        <dbReference type="ARBA" id="ARBA00022571"/>
    </source>
</evidence>
<keyword evidence="9 11" id="KW-0511">Multifunctional enzyme</keyword>
<dbReference type="GO" id="GO:0006526">
    <property type="term" value="P:L-arginine biosynthetic process"/>
    <property type="evidence" value="ECO:0007669"/>
    <property type="project" value="UniProtKB-UniRule"/>
</dbReference>
<dbReference type="GO" id="GO:0006592">
    <property type="term" value="P:ornithine biosynthetic process"/>
    <property type="evidence" value="ECO:0007669"/>
    <property type="project" value="TreeGrafter"/>
</dbReference>
<dbReference type="AlphaFoldDB" id="A0A844TQT1"/>
<comment type="similarity">
    <text evidence="2 11">Belongs to the ArgJ family.</text>
</comment>
<dbReference type="NCBIfam" id="TIGR00120">
    <property type="entry name" value="ArgJ"/>
    <property type="match status" value="1"/>
</dbReference>
<evidence type="ECO:0000256" key="9">
    <source>
        <dbReference type="ARBA" id="ARBA00023268"/>
    </source>
</evidence>
<dbReference type="NCBIfam" id="NF003802">
    <property type="entry name" value="PRK05388.1"/>
    <property type="match status" value="1"/>
</dbReference>
<feature type="site" description="Involved in the stabilization of negative charge on the oxyanion by the formation of the oxyanion hole" evidence="11">
    <location>
        <position position="121"/>
    </location>
</feature>
<comment type="catalytic activity">
    <reaction evidence="11">
        <text>N(2)-acetyl-L-ornithine + L-glutamate = N-acetyl-L-glutamate + L-ornithine</text>
        <dbReference type="Rhea" id="RHEA:15349"/>
        <dbReference type="ChEBI" id="CHEBI:29985"/>
        <dbReference type="ChEBI" id="CHEBI:44337"/>
        <dbReference type="ChEBI" id="CHEBI:46911"/>
        <dbReference type="ChEBI" id="CHEBI:57805"/>
        <dbReference type="EC" id="2.3.1.35"/>
    </reaction>
</comment>
<dbReference type="EC" id="2.3.1.1" evidence="11"/>
<dbReference type="CDD" id="cd02152">
    <property type="entry name" value="OAT"/>
    <property type="match status" value="1"/>
</dbReference>
<accession>A0A844TQT1</accession>
<evidence type="ECO:0000256" key="11">
    <source>
        <dbReference type="HAMAP-Rule" id="MF_01106"/>
    </source>
</evidence>
<dbReference type="Proteomes" id="UP000449969">
    <property type="component" value="Unassembled WGS sequence"/>
</dbReference>